<keyword evidence="1" id="KW-0812">Transmembrane</keyword>
<evidence type="ECO:0000313" key="3">
    <source>
        <dbReference type="Proteomes" id="UP000013167"/>
    </source>
</evidence>
<keyword evidence="1" id="KW-0472">Membrane</keyword>
<evidence type="ECO:0000313" key="2">
    <source>
        <dbReference type="EMBL" id="CCH68448.1"/>
    </source>
</evidence>
<proteinExistence type="predicted"/>
<gene>
    <name evidence="2" type="ORF">BN10_10005</name>
</gene>
<evidence type="ECO:0000256" key="1">
    <source>
        <dbReference type="SAM" id="Phobius"/>
    </source>
</evidence>
<dbReference type="AlphaFoldDB" id="N0DXC2"/>
<name>N0DXC2_9MICO</name>
<dbReference type="STRING" id="1193181.BN10_10005"/>
<feature type="transmembrane region" description="Helical" evidence="1">
    <location>
        <begin position="97"/>
        <end position="117"/>
    </location>
</feature>
<reference evidence="2 3" key="1">
    <citation type="journal article" date="2013" name="ISME J.">
        <title>A metabolic model for members of the genus Tetrasphaera involved in enhanced biological phosphorus removal.</title>
        <authorList>
            <person name="Kristiansen R."/>
            <person name="Nguyen H.T.T."/>
            <person name="Saunders A.M."/>
            <person name="Nielsen J.L."/>
            <person name="Wimmer R."/>
            <person name="Le V.Q."/>
            <person name="McIlroy S.J."/>
            <person name="Petrovski S."/>
            <person name="Seviour R.J."/>
            <person name="Calteau A."/>
            <person name="Nielsen K.L."/>
            <person name="Nielsen P.H."/>
        </authorList>
    </citation>
    <scope>NUCLEOTIDE SEQUENCE [LARGE SCALE GENOMIC DNA]</scope>
    <source>
        <strain evidence="2 3">Lp2</strain>
    </source>
</reference>
<sequence length="184" mass="19435">MVGTARAAWKREWRDASLGLLSAQDDHMRYAAGAVLRLAVVLAVGWLAGKGFDWVTTRGDDSGGANIGAGLFAFAVGGLVILLWSFRDGRRHGWPALWTWGMMALLLGLFNGVSEFISARRLQDVPTVGQDPASFLPAPDPWSMALLGFEYPFVAAMVCAALGVAGGALLDRGQAGRGSATRSG</sequence>
<accession>N0DXC2</accession>
<keyword evidence="3" id="KW-1185">Reference proteome</keyword>
<feature type="transmembrane region" description="Helical" evidence="1">
    <location>
        <begin position="30"/>
        <end position="47"/>
    </location>
</feature>
<protein>
    <submittedName>
        <fullName evidence="2">Uncharacterized protein</fullName>
    </submittedName>
</protein>
<keyword evidence="1" id="KW-1133">Transmembrane helix</keyword>
<dbReference type="HOGENOM" id="CLU_1467533_0_0_11"/>
<feature type="transmembrane region" description="Helical" evidence="1">
    <location>
        <begin position="151"/>
        <end position="170"/>
    </location>
</feature>
<feature type="transmembrane region" description="Helical" evidence="1">
    <location>
        <begin position="67"/>
        <end position="85"/>
    </location>
</feature>
<organism evidence="2 3">
    <name type="scientific">Phycicoccus elongatus Lp2</name>
    <dbReference type="NCBI Taxonomy" id="1193181"/>
    <lineage>
        <taxon>Bacteria</taxon>
        <taxon>Bacillati</taxon>
        <taxon>Actinomycetota</taxon>
        <taxon>Actinomycetes</taxon>
        <taxon>Micrococcales</taxon>
        <taxon>Intrasporangiaceae</taxon>
        <taxon>Phycicoccus</taxon>
    </lineage>
</organism>
<comment type="caution">
    <text evidence="2">The sequence shown here is derived from an EMBL/GenBank/DDBJ whole genome shotgun (WGS) entry which is preliminary data.</text>
</comment>
<dbReference type="Proteomes" id="UP000013167">
    <property type="component" value="Unassembled WGS sequence"/>
</dbReference>
<dbReference type="EMBL" id="CAIZ01000001">
    <property type="protein sequence ID" value="CCH68448.1"/>
    <property type="molecule type" value="Genomic_DNA"/>
</dbReference>